<dbReference type="GeneID" id="85314311"/>
<feature type="domain" description="Trichothecene 3-O-acetyltransferase-like N-terminal" evidence="2">
    <location>
        <begin position="24"/>
        <end position="175"/>
    </location>
</feature>
<protein>
    <recommendedName>
        <fullName evidence="2">Trichothecene 3-O-acetyltransferase-like N-terminal domain-containing protein</fullName>
    </recommendedName>
</protein>
<reference evidence="3" key="1">
    <citation type="submission" date="2023-06" db="EMBL/GenBank/DDBJ databases">
        <title>Genome-scale phylogeny and comparative genomics of the fungal order Sordariales.</title>
        <authorList>
            <consortium name="Lawrence Berkeley National Laboratory"/>
            <person name="Hensen N."/>
            <person name="Bonometti L."/>
            <person name="Westerberg I."/>
            <person name="Brannstrom I.O."/>
            <person name="Guillou S."/>
            <person name="Cros-Aarteil S."/>
            <person name="Calhoun S."/>
            <person name="Haridas S."/>
            <person name="Kuo A."/>
            <person name="Mondo S."/>
            <person name="Pangilinan J."/>
            <person name="Riley R."/>
            <person name="Labutti K."/>
            <person name="Andreopoulos B."/>
            <person name="Lipzen A."/>
            <person name="Chen C."/>
            <person name="Yanf M."/>
            <person name="Daum C."/>
            <person name="Ng V."/>
            <person name="Clum A."/>
            <person name="Steindorff A."/>
            <person name="Ohm R."/>
            <person name="Martin F."/>
            <person name="Silar P."/>
            <person name="Natvig D."/>
            <person name="Lalanne C."/>
            <person name="Gautier V."/>
            <person name="Ament-Velasquez S.L."/>
            <person name="Kruys A."/>
            <person name="Hutchinson M.I."/>
            <person name="Powell A.J."/>
            <person name="Barry K."/>
            <person name="Miller A.N."/>
            <person name="Grigoriev I.V."/>
            <person name="Debuchy R."/>
            <person name="Gladieux P."/>
            <person name="Thoren M.H."/>
            <person name="Johannesson H."/>
        </authorList>
    </citation>
    <scope>NUCLEOTIDE SEQUENCE</scope>
    <source>
        <strain evidence="3">8032-3</strain>
    </source>
</reference>
<dbReference type="Proteomes" id="UP001244011">
    <property type="component" value="Unassembled WGS sequence"/>
</dbReference>
<dbReference type="InterPro" id="IPR023213">
    <property type="entry name" value="CAT-like_dom_sf"/>
</dbReference>
<dbReference type="EMBL" id="MU839013">
    <property type="protein sequence ID" value="KAK1765984.1"/>
    <property type="molecule type" value="Genomic_DNA"/>
</dbReference>
<evidence type="ECO:0000313" key="4">
    <source>
        <dbReference type="Proteomes" id="UP001244011"/>
    </source>
</evidence>
<organism evidence="3 4">
    <name type="scientific">Phialemonium atrogriseum</name>
    <dbReference type="NCBI Taxonomy" id="1093897"/>
    <lineage>
        <taxon>Eukaryota</taxon>
        <taxon>Fungi</taxon>
        <taxon>Dikarya</taxon>
        <taxon>Ascomycota</taxon>
        <taxon>Pezizomycotina</taxon>
        <taxon>Sordariomycetes</taxon>
        <taxon>Sordariomycetidae</taxon>
        <taxon>Cephalothecales</taxon>
        <taxon>Cephalothecaceae</taxon>
        <taxon>Phialemonium</taxon>
    </lineage>
</organism>
<dbReference type="PANTHER" id="PTHR31896">
    <property type="entry name" value="FAMILY REGULATORY PROTEIN, PUTATIVE (AFU_ORTHOLOGUE AFUA_3G14730)-RELATED"/>
    <property type="match status" value="1"/>
</dbReference>
<dbReference type="Gene3D" id="3.30.559.10">
    <property type="entry name" value="Chloramphenicol acetyltransferase-like domain"/>
    <property type="match status" value="2"/>
</dbReference>
<dbReference type="RefSeq" id="XP_060282197.1">
    <property type="nucleotide sequence ID" value="XM_060431124.1"/>
</dbReference>
<accession>A0AAJ0BWX4</accession>
<dbReference type="PANTHER" id="PTHR31896:SF64">
    <property type="entry name" value="TRICHOTHECENE 3-O-ACETYLTRANSFERASE"/>
    <property type="match status" value="1"/>
</dbReference>
<comment type="caution">
    <text evidence="3">The sequence shown here is derived from an EMBL/GenBank/DDBJ whole genome shotgun (WGS) entry which is preliminary data.</text>
</comment>
<keyword evidence="1" id="KW-0808">Transferase</keyword>
<evidence type="ECO:0000259" key="2">
    <source>
        <dbReference type="Pfam" id="PF22664"/>
    </source>
</evidence>
<gene>
    <name evidence="3" type="ORF">QBC33DRAFT_579274</name>
</gene>
<evidence type="ECO:0000313" key="3">
    <source>
        <dbReference type="EMBL" id="KAK1765984.1"/>
    </source>
</evidence>
<evidence type="ECO:0000256" key="1">
    <source>
        <dbReference type="ARBA" id="ARBA00022679"/>
    </source>
</evidence>
<keyword evidence="4" id="KW-1185">Reference proteome</keyword>
<sequence>MASQARYEDVIGQFPILKTYNHGILLFPIADDSARESVVKALEEGTAEVVSKIPWLADQVVDEGKGHGKSGPYKLAPWPKDAQPNRIVRVKDCSDICPSYADLIKAGAPVSKLDASVLCPFPGFPQSYDESVIGPAPVVAIQANFVKGGLLLNFSNQHNFMDATGLFMFIMHLATAMRGEELSDIAIKQGNRDPKTVIPLFPEGEPIRDHSHLIRSAPANGTPAAPPPAALRSPASWCYFRLFGSAIPKIKALASDPATLNPDVPFISSNDAISAFYWKRLAAVRLRNGRPASATSKLGRAIDARAAVGVPPEYLGQMVYHASTRLSLGELAALPLAMLASRVRADLNEANTPFAVRSYATFVAGVPDKSTLAYGGPFDTSLDVGSSSMAQLPALPRLGALGEPDLIRRPNLAPVPGGMYLYPAEKGDLPVLVCLSEEDLDGLKKDPEWSMCTEVIG</sequence>
<dbReference type="InterPro" id="IPR051283">
    <property type="entry name" value="Sec_Metabolite_Acyltrans"/>
</dbReference>
<dbReference type="InterPro" id="IPR054710">
    <property type="entry name" value="Tri101-like_N"/>
</dbReference>
<name>A0AAJ0BWX4_9PEZI</name>
<dbReference type="AlphaFoldDB" id="A0AAJ0BWX4"/>
<dbReference type="Pfam" id="PF22664">
    <property type="entry name" value="TRI-like_N"/>
    <property type="match status" value="1"/>
</dbReference>
<proteinExistence type="predicted"/>
<dbReference type="GO" id="GO:0016740">
    <property type="term" value="F:transferase activity"/>
    <property type="evidence" value="ECO:0007669"/>
    <property type="project" value="UniProtKB-KW"/>
</dbReference>